<evidence type="ECO:0000256" key="9">
    <source>
        <dbReference type="ARBA" id="ARBA00023170"/>
    </source>
</evidence>
<dbReference type="InterPro" id="IPR001638">
    <property type="entry name" value="Solute-binding_3/MltF_N"/>
</dbReference>
<evidence type="ECO:0000313" key="18">
    <source>
        <dbReference type="EMBL" id="KAG6478241.1"/>
    </source>
</evidence>
<keyword evidence="10" id="KW-0325">Glycoprotein</keyword>
<dbReference type="FunFam" id="3.40.190.10:FF:000054">
    <property type="entry name" value="Glutamate receptor"/>
    <property type="match status" value="1"/>
</dbReference>
<feature type="disulfide bond" evidence="14">
    <location>
        <begin position="763"/>
        <end position="819"/>
    </location>
</feature>
<gene>
    <name evidence="18" type="ORF">ZIOFF_061676</name>
</gene>
<evidence type="ECO:0000256" key="12">
    <source>
        <dbReference type="ARBA" id="ARBA00023303"/>
    </source>
</evidence>
<dbReference type="GO" id="GO:0015276">
    <property type="term" value="F:ligand-gated monoatomic ion channel activity"/>
    <property type="evidence" value="ECO:0007669"/>
    <property type="project" value="InterPro"/>
</dbReference>
<dbReference type="InterPro" id="IPR001320">
    <property type="entry name" value="Iontro_rcpt_C"/>
</dbReference>
<dbReference type="InterPro" id="IPR001828">
    <property type="entry name" value="ANF_lig-bd_rcpt"/>
</dbReference>
<dbReference type="Pfam" id="PF01094">
    <property type="entry name" value="ANF_receptor"/>
    <property type="match status" value="1"/>
</dbReference>
<comment type="caution">
    <text evidence="18">The sequence shown here is derived from an EMBL/GenBank/DDBJ whole genome shotgun (WGS) entry which is preliminary data.</text>
</comment>
<dbReference type="InterPro" id="IPR015683">
    <property type="entry name" value="Ionotropic_Glu_rcpt"/>
</dbReference>
<keyword evidence="14" id="KW-1015">Disulfide bond</keyword>
<dbReference type="SMART" id="SM00079">
    <property type="entry name" value="PBPe"/>
    <property type="match status" value="1"/>
</dbReference>
<keyword evidence="3 13" id="KW-0813">Transport</keyword>
<keyword evidence="8 13" id="KW-0472">Membrane</keyword>
<dbReference type="SUPFAM" id="SSF53850">
    <property type="entry name" value="Periplasmic binding protein-like II"/>
    <property type="match status" value="1"/>
</dbReference>
<evidence type="ECO:0000259" key="17">
    <source>
        <dbReference type="SMART" id="SM00079"/>
    </source>
</evidence>
<sequence>MSTNHKNYFFLDTAKNYQTLKQDQTIADRRGRRAFAVSGLIESMRSILSLPFLLPLFGLLPTSTAAAHDNLQVGVILDRSTWIGNVSWTCIAMAANDFYTEYPNYSTRLSLHWRDTSDEGAIPAASAALDLLQNVGVEAVIGPQASTQAKFVAELGGRARVPVLSFSASLPRVRSSPYFFHTAWDGFSQARAVASLVNAFGWREAVTVLEDSDYGAAFAPFLTDALQEVDVPVSCRSMIAPRATGKQIASELDKLRANRTRVFIVHMYSYSLAFGFFNLTKSLGMMKNGYVWIVTYSLTDIVDLMGSSAMDSIQGVIGLTPSVRENERLHRLNRRWKEDRQFKFNVTMFGLWAYDTVWALAMAAEDVRGSLNSSFMASGSTNSTDLGRVGASLIGPELRDLLLSSSFAGVGGRFRLDGQVLESGSYEIVNVVDGGKRRIGLWSPTKGISLSNVNVTDGDGVEWPGGGWRKPKGWEWPIELVVGIPVKPGFEQFVEINESSGRKGYCIELFEAAMKELSVNFSYKRFSNEQGGSNGTYDDMVYQLSHQRLDAVVGDLTIRENRTRYFDFTQPFTESGLAMVVPTRDARRKGAWTFLKPLSLSLWLASAAFFIFTGATIWLLEHRHNDDFHGVGVGPVLYFSFSTLVFAHRERLATNSGRLVAVFWFFVVLILQANYTARLTSMLTVEQLTPTVEDVAQLLKDGSAVGYQKDSFVQGLLQSLKFNESKIIPYESAEEYHQALINGSVAAIVDEVPYLKVFMAKYCHKNFKMVGPIYKSSGFGFAFPKGSPFVGEVSRAILKVMQNNTLMDKLEKNLYPTVCADNDTDTESSRLTFRIFSGLSLITGTTSLSALILHYSIFFLRQQRPSLLNYDQSPLRRVAMLVQLFKQRGSSLQASEDPKPGEGSTRSAVVLALPYAGAKENG</sequence>
<dbReference type="AlphaFoldDB" id="A0A8J5KA03"/>
<comment type="function">
    <text evidence="13">Glutamate-gated receptor that probably acts as non-selective cation channel.</text>
</comment>
<name>A0A8J5KA03_ZINOF</name>
<evidence type="ECO:0000256" key="5">
    <source>
        <dbReference type="ARBA" id="ARBA00022729"/>
    </source>
</evidence>
<dbReference type="EMBL" id="JACMSC010000017">
    <property type="protein sequence ID" value="KAG6478241.1"/>
    <property type="molecule type" value="Genomic_DNA"/>
</dbReference>
<evidence type="ECO:0000256" key="4">
    <source>
        <dbReference type="ARBA" id="ARBA00022692"/>
    </source>
</evidence>
<evidence type="ECO:0000256" key="8">
    <source>
        <dbReference type="ARBA" id="ARBA00023136"/>
    </source>
</evidence>
<feature type="domain" description="Solute-binding protein family 3/N-terminal" evidence="16">
    <location>
        <begin position="479"/>
        <end position="814"/>
    </location>
</feature>
<evidence type="ECO:0000256" key="14">
    <source>
        <dbReference type="PIRSR" id="PIRSR037090-50"/>
    </source>
</evidence>
<keyword evidence="6 15" id="KW-1133">Transmembrane helix</keyword>
<dbReference type="FunFam" id="1.10.287.70:FF:000037">
    <property type="entry name" value="Glutamate receptor"/>
    <property type="match status" value="1"/>
</dbReference>
<evidence type="ECO:0000256" key="2">
    <source>
        <dbReference type="ARBA" id="ARBA00008685"/>
    </source>
</evidence>
<evidence type="ECO:0000256" key="7">
    <source>
        <dbReference type="ARBA" id="ARBA00023065"/>
    </source>
</evidence>
<evidence type="ECO:0000256" key="10">
    <source>
        <dbReference type="ARBA" id="ARBA00023180"/>
    </source>
</evidence>
<dbReference type="GO" id="GO:0016020">
    <property type="term" value="C:membrane"/>
    <property type="evidence" value="ECO:0007669"/>
    <property type="project" value="UniProtKB-SubCell"/>
</dbReference>
<dbReference type="PANTHER" id="PTHR18966">
    <property type="entry name" value="IONOTROPIC GLUTAMATE RECEPTOR"/>
    <property type="match status" value="1"/>
</dbReference>
<keyword evidence="19" id="KW-1185">Reference proteome</keyword>
<reference evidence="18 19" key="1">
    <citation type="submission" date="2020-08" db="EMBL/GenBank/DDBJ databases">
        <title>Plant Genome Project.</title>
        <authorList>
            <person name="Zhang R.-G."/>
        </authorList>
    </citation>
    <scope>NUCLEOTIDE SEQUENCE [LARGE SCALE GENOMIC DNA]</scope>
    <source>
        <tissue evidence="18">Rhizome</tissue>
    </source>
</reference>
<evidence type="ECO:0000256" key="13">
    <source>
        <dbReference type="PIRNR" id="PIRNR037090"/>
    </source>
</evidence>
<dbReference type="Gene3D" id="1.10.287.70">
    <property type="match status" value="1"/>
</dbReference>
<dbReference type="InterPro" id="IPR028082">
    <property type="entry name" value="Peripla_BP_I"/>
</dbReference>
<dbReference type="PIRSF" id="PIRSF037090">
    <property type="entry name" value="Iontro_Glu-like_rcpt_pln"/>
    <property type="match status" value="1"/>
</dbReference>
<dbReference type="Gene3D" id="3.40.190.10">
    <property type="entry name" value="Periplasmic binding protein-like II"/>
    <property type="match status" value="2"/>
</dbReference>
<evidence type="ECO:0000256" key="6">
    <source>
        <dbReference type="ARBA" id="ARBA00022989"/>
    </source>
</evidence>
<dbReference type="SUPFAM" id="SSF53822">
    <property type="entry name" value="Periplasmic binding protein-like I"/>
    <property type="match status" value="1"/>
</dbReference>
<evidence type="ECO:0000256" key="11">
    <source>
        <dbReference type="ARBA" id="ARBA00023286"/>
    </source>
</evidence>
<feature type="transmembrane region" description="Helical" evidence="15">
    <location>
        <begin position="835"/>
        <end position="860"/>
    </location>
</feature>
<keyword evidence="11 13" id="KW-1071">Ligand-gated ion channel</keyword>
<evidence type="ECO:0000256" key="15">
    <source>
        <dbReference type="SAM" id="Phobius"/>
    </source>
</evidence>
<keyword evidence="5" id="KW-0732">Signal</keyword>
<dbReference type="Proteomes" id="UP000734854">
    <property type="component" value="Unassembled WGS sequence"/>
</dbReference>
<keyword evidence="7 13" id="KW-0406">Ion transport</keyword>
<accession>A0A8J5KA03</accession>
<dbReference type="CDD" id="cd13686">
    <property type="entry name" value="GluR_Plant"/>
    <property type="match status" value="1"/>
</dbReference>
<feature type="transmembrane region" description="Helical" evidence="15">
    <location>
        <begin position="597"/>
        <end position="618"/>
    </location>
</feature>
<feature type="transmembrane region" description="Helical" evidence="15">
    <location>
        <begin position="630"/>
        <end position="647"/>
    </location>
</feature>
<dbReference type="Pfam" id="PF10613">
    <property type="entry name" value="Lig_chan-Glu_bd"/>
    <property type="match status" value="1"/>
</dbReference>
<evidence type="ECO:0000256" key="1">
    <source>
        <dbReference type="ARBA" id="ARBA00004141"/>
    </source>
</evidence>
<evidence type="ECO:0000313" key="19">
    <source>
        <dbReference type="Proteomes" id="UP000734854"/>
    </source>
</evidence>
<evidence type="ECO:0000259" key="16">
    <source>
        <dbReference type="SMART" id="SM00062"/>
    </source>
</evidence>
<feature type="domain" description="Ionotropic glutamate receptor C-terminal" evidence="17">
    <location>
        <begin position="481"/>
        <end position="816"/>
    </location>
</feature>
<dbReference type="SMART" id="SM00062">
    <property type="entry name" value="PBPb"/>
    <property type="match status" value="1"/>
</dbReference>
<dbReference type="InterPro" id="IPR017103">
    <property type="entry name" value="Iontropic_Glu_rcpt_pln"/>
</dbReference>
<feature type="transmembrane region" description="Helical" evidence="15">
    <location>
        <begin position="262"/>
        <end position="280"/>
    </location>
</feature>
<keyword evidence="12 13" id="KW-0407">Ion channel</keyword>
<dbReference type="CDD" id="cd19990">
    <property type="entry name" value="PBP1_GABAb_receptor_plant"/>
    <property type="match status" value="1"/>
</dbReference>
<proteinExistence type="inferred from homology"/>
<dbReference type="InterPro" id="IPR019594">
    <property type="entry name" value="Glu/Gly-bd"/>
</dbReference>
<organism evidence="18 19">
    <name type="scientific">Zingiber officinale</name>
    <name type="common">Ginger</name>
    <name type="synonym">Amomum zingiber</name>
    <dbReference type="NCBI Taxonomy" id="94328"/>
    <lineage>
        <taxon>Eukaryota</taxon>
        <taxon>Viridiplantae</taxon>
        <taxon>Streptophyta</taxon>
        <taxon>Embryophyta</taxon>
        <taxon>Tracheophyta</taxon>
        <taxon>Spermatophyta</taxon>
        <taxon>Magnoliopsida</taxon>
        <taxon>Liliopsida</taxon>
        <taxon>Zingiberales</taxon>
        <taxon>Zingiberaceae</taxon>
        <taxon>Zingiber</taxon>
    </lineage>
</organism>
<feature type="transmembrane region" description="Helical" evidence="15">
    <location>
        <begin position="659"/>
        <end position="677"/>
    </location>
</feature>
<keyword evidence="9 13" id="KW-0675">Receptor</keyword>
<comment type="subcellular location">
    <subcellularLocation>
        <location evidence="1">Membrane</location>
        <topology evidence="1">Multi-pass membrane protein</topology>
    </subcellularLocation>
</comment>
<dbReference type="Pfam" id="PF00060">
    <property type="entry name" value="Lig_chan"/>
    <property type="match status" value="1"/>
</dbReference>
<keyword evidence="4 15" id="KW-0812">Transmembrane</keyword>
<protein>
    <recommendedName>
        <fullName evidence="13">Glutamate receptor</fullName>
    </recommendedName>
</protein>
<comment type="similarity">
    <text evidence="2 13">Belongs to the glutamate-gated ion channel (TC 1.A.10.1) family.</text>
</comment>
<dbReference type="Gene3D" id="3.40.50.2300">
    <property type="match status" value="2"/>
</dbReference>
<dbReference type="InterPro" id="IPR044440">
    <property type="entry name" value="GABAb_receptor_plant_PBP1"/>
</dbReference>
<evidence type="ECO:0000256" key="3">
    <source>
        <dbReference type="ARBA" id="ARBA00022448"/>
    </source>
</evidence>
<dbReference type="FunFam" id="3.40.50.2300:FF:000081">
    <property type="entry name" value="Glutamate receptor"/>
    <property type="match status" value="1"/>
</dbReference>